<evidence type="ECO:0000313" key="3">
    <source>
        <dbReference type="Proteomes" id="UP000006352"/>
    </source>
</evidence>
<proteinExistence type="predicted"/>
<dbReference type="Gene3D" id="2.170.270.10">
    <property type="entry name" value="SET domain"/>
    <property type="match status" value="1"/>
</dbReference>
<dbReference type="OrthoDB" id="5792673at2759"/>
<dbReference type="Pfam" id="PF00856">
    <property type="entry name" value="SET"/>
    <property type="match status" value="1"/>
</dbReference>
<name>J4I9R7_9APHY</name>
<dbReference type="HOGENOM" id="CLU_054608_0_1_1"/>
<dbReference type="InterPro" id="IPR001214">
    <property type="entry name" value="SET_dom"/>
</dbReference>
<organism evidence="2 3">
    <name type="scientific">Fibroporia radiculosa</name>
    <dbReference type="NCBI Taxonomy" id="599839"/>
    <lineage>
        <taxon>Eukaryota</taxon>
        <taxon>Fungi</taxon>
        <taxon>Dikarya</taxon>
        <taxon>Basidiomycota</taxon>
        <taxon>Agaricomycotina</taxon>
        <taxon>Agaricomycetes</taxon>
        <taxon>Polyporales</taxon>
        <taxon>Fibroporiaceae</taxon>
        <taxon>Fibroporia</taxon>
    </lineage>
</organism>
<dbReference type="EMBL" id="HE797042">
    <property type="protein sequence ID" value="CCM01631.1"/>
    <property type="molecule type" value="Genomic_DNA"/>
</dbReference>
<keyword evidence="3" id="KW-1185">Reference proteome</keyword>
<protein>
    <recommendedName>
        <fullName evidence="1">SET domain-containing protein</fullName>
    </recommendedName>
</protein>
<dbReference type="SUPFAM" id="SSF82199">
    <property type="entry name" value="SET domain"/>
    <property type="match status" value="1"/>
</dbReference>
<feature type="domain" description="SET" evidence="1">
    <location>
        <begin position="59"/>
        <end position="181"/>
    </location>
</feature>
<dbReference type="PROSITE" id="PS50280">
    <property type="entry name" value="SET"/>
    <property type="match status" value="1"/>
</dbReference>
<dbReference type="InterPro" id="IPR046341">
    <property type="entry name" value="SET_dom_sf"/>
</dbReference>
<evidence type="ECO:0000313" key="2">
    <source>
        <dbReference type="EMBL" id="CCM01631.1"/>
    </source>
</evidence>
<reference evidence="2 3" key="1">
    <citation type="journal article" date="2012" name="Appl. Environ. Microbiol.">
        <title>Short-read sequencing for genomic analysis of the brown rot fungus Fibroporia radiculosa.</title>
        <authorList>
            <person name="Tang J.D."/>
            <person name="Perkins A.D."/>
            <person name="Sonstegard T.S."/>
            <person name="Schroeder S.G."/>
            <person name="Burgess S.C."/>
            <person name="Diehl S.V."/>
        </authorList>
    </citation>
    <scope>NUCLEOTIDE SEQUENCE [LARGE SCALE GENOMIC DNA]</scope>
    <source>
        <strain evidence="2 3">TFFH 294</strain>
    </source>
</reference>
<accession>J4I9R7</accession>
<sequence>MSSNAHRVLSKSPTACAPPPHWPPHVRYISEPHYHSSVPLQVRAHICPQSPSATHPSRSLTIIRRIVEPSHPAYGQFGLFAAKKIQPRVHIVDYVGEVHCDDRPQSDYDLSLLRTQDGLSVGVDAHSMGNEARFINDYRSINAKPNAVFEDRRTATGELRMSIWSGSESIKKGEEILVSYGKAWWHARTSPQTCELAAG</sequence>
<dbReference type="InParanoid" id="J4I9R7"/>
<gene>
    <name evidence="2" type="ORF">FIBRA_03692</name>
</gene>
<dbReference type="AlphaFoldDB" id="J4I9R7"/>
<dbReference type="RefSeq" id="XP_012180914.1">
    <property type="nucleotide sequence ID" value="XM_012325524.1"/>
</dbReference>
<dbReference type="Proteomes" id="UP000006352">
    <property type="component" value="Unassembled WGS sequence"/>
</dbReference>
<dbReference type="STRING" id="599839.J4I9R7"/>
<dbReference type="GeneID" id="24096542"/>
<evidence type="ECO:0000259" key="1">
    <source>
        <dbReference type="PROSITE" id="PS50280"/>
    </source>
</evidence>